<evidence type="ECO:0000256" key="3">
    <source>
        <dbReference type="ARBA" id="ARBA00006171"/>
    </source>
</evidence>
<dbReference type="PANTHER" id="PTHR43434:SF1">
    <property type="entry name" value="PHOSPHOGLYCOLATE PHOSPHATASE"/>
    <property type="match status" value="1"/>
</dbReference>
<evidence type="ECO:0000313" key="6">
    <source>
        <dbReference type="Proteomes" id="UP000322699"/>
    </source>
</evidence>
<evidence type="ECO:0000313" key="5">
    <source>
        <dbReference type="EMBL" id="KAA1257609.1"/>
    </source>
</evidence>
<dbReference type="GO" id="GO:0008967">
    <property type="term" value="F:phosphoglycolate phosphatase activity"/>
    <property type="evidence" value="ECO:0007669"/>
    <property type="project" value="UniProtKB-EC"/>
</dbReference>
<sequence>MRTLLFDIDGTLLLTNNSGSGALKQAIEEEFGLTDSRVDLDFSGRTDRSILVELLEKNSLPTTPENQLRLEKRYVDQLPRVLADFGGYLLPGVTPLLAKMAQRTHVRCCVMTGNLISTANVKLNHFGLASHFLNVFGGDHDAHRDDLARRAASDLVQIYGDGATDDLVVIGDTSADVLCGHAIGAKVVAVATGSEDQQSLSKHRPHAVVDDLSDTEAMVDLLTA</sequence>
<comment type="pathway">
    <text evidence="2">Organic acid metabolism; glycolate biosynthesis; glycolate from 2-phosphoglycolate: step 1/1.</text>
</comment>
<dbReference type="EC" id="3.1.3.18" evidence="4"/>
<comment type="caution">
    <text evidence="5">The sequence shown here is derived from an EMBL/GenBank/DDBJ whole genome shotgun (WGS) entry which is preliminary data.</text>
</comment>
<dbReference type="InterPro" id="IPR050155">
    <property type="entry name" value="HAD-like_hydrolase_sf"/>
</dbReference>
<keyword evidence="6" id="KW-1185">Reference proteome</keyword>
<dbReference type="RefSeq" id="WP_068260026.1">
    <property type="nucleotide sequence ID" value="NZ_LWSK01000013.1"/>
</dbReference>
<dbReference type="SUPFAM" id="SSF56784">
    <property type="entry name" value="HAD-like"/>
    <property type="match status" value="1"/>
</dbReference>
<dbReference type="InterPro" id="IPR041492">
    <property type="entry name" value="HAD_2"/>
</dbReference>
<dbReference type="InterPro" id="IPR023214">
    <property type="entry name" value="HAD_sf"/>
</dbReference>
<dbReference type="SFLD" id="SFLDS00003">
    <property type="entry name" value="Haloacid_Dehalogenase"/>
    <property type="match status" value="1"/>
</dbReference>
<dbReference type="OrthoDB" id="9781769at2"/>
<dbReference type="Proteomes" id="UP000322699">
    <property type="component" value="Unassembled WGS sequence"/>
</dbReference>
<comment type="catalytic activity">
    <reaction evidence="1">
        <text>2-phosphoglycolate + H2O = glycolate + phosphate</text>
        <dbReference type="Rhea" id="RHEA:14369"/>
        <dbReference type="ChEBI" id="CHEBI:15377"/>
        <dbReference type="ChEBI" id="CHEBI:29805"/>
        <dbReference type="ChEBI" id="CHEBI:43474"/>
        <dbReference type="ChEBI" id="CHEBI:58033"/>
        <dbReference type="EC" id="3.1.3.18"/>
    </reaction>
</comment>
<evidence type="ECO:0000256" key="1">
    <source>
        <dbReference type="ARBA" id="ARBA00000830"/>
    </source>
</evidence>
<organism evidence="5 6">
    <name type="scientific">Rubripirellula obstinata</name>
    <dbReference type="NCBI Taxonomy" id="406547"/>
    <lineage>
        <taxon>Bacteria</taxon>
        <taxon>Pseudomonadati</taxon>
        <taxon>Planctomycetota</taxon>
        <taxon>Planctomycetia</taxon>
        <taxon>Pirellulales</taxon>
        <taxon>Pirellulaceae</taxon>
        <taxon>Rubripirellula</taxon>
    </lineage>
</organism>
<dbReference type="Pfam" id="PF13419">
    <property type="entry name" value="HAD_2"/>
    <property type="match status" value="1"/>
</dbReference>
<comment type="similarity">
    <text evidence="3">Belongs to the HAD-like hydrolase superfamily. CbbY/CbbZ/Gph/YieH family.</text>
</comment>
<protein>
    <recommendedName>
        <fullName evidence="4">phosphoglycolate phosphatase</fullName>
        <ecNumber evidence="4">3.1.3.18</ecNumber>
    </recommendedName>
</protein>
<accession>A0A5B1CD01</accession>
<dbReference type="SFLD" id="SFLDG01129">
    <property type="entry name" value="C1.5:_HAD__Beta-PGM__Phosphata"/>
    <property type="match status" value="1"/>
</dbReference>
<dbReference type="Gene3D" id="1.10.150.240">
    <property type="entry name" value="Putative phosphatase, domain 2"/>
    <property type="match status" value="1"/>
</dbReference>
<dbReference type="PANTHER" id="PTHR43434">
    <property type="entry name" value="PHOSPHOGLYCOLATE PHOSPHATASE"/>
    <property type="match status" value="1"/>
</dbReference>
<evidence type="ECO:0000256" key="4">
    <source>
        <dbReference type="ARBA" id="ARBA00013078"/>
    </source>
</evidence>
<dbReference type="InterPro" id="IPR036412">
    <property type="entry name" value="HAD-like_sf"/>
</dbReference>
<dbReference type="AlphaFoldDB" id="A0A5B1CD01"/>
<keyword evidence="5" id="KW-0378">Hydrolase</keyword>
<reference evidence="5 6" key="1">
    <citation type="submission" date="2019-08" db="EMBL/GenBank/DDBJ databases">
        <title>Deep-cultivation of Planctomycetes and their phenomic and genomic characterization uncovers novel biology.</title>
        <authorList>
            <person name="Wiegand S."/>
            <person name="Jogler M."/>
            <person name="Boedeker C."/>
            <person name="Pinto D."/>
            <person name="Vollmers J."/>
            <person name="Rivas-Marin E."/>
            <person name="Kohn T."/>
            <person name="Peeters S.H."/>
            <person name="Heuer A."/>
            <person name="Rast P."/>
            <person name="Oberbeckmann S."/>
            <person name="Bunk B."/>
            <person name="Jeske O."/>
            <person name="Meyerdierks A."/>
            <person name="Storesund J.E."/>
            <person name="Kallscheuer N."/>
            <person name="Luecker S."/>
            <person name="Lage O.M."/>
            <person name="Pohl T."/>
            <person name="Merkel B.J."/>
            <person name="Hornburger P."/>
            <person name="Mueller R.-W."/>
            <person name="Bruemmer F."/>
            <person name="Labrenz M."/>
            <person name="Spormann A.M."/>
            <person name="Op Den Camp H."/>
            <person name="Overmann J."/>
            <person name="Amann R."/>
            <person name="Jetten M.S.M."/>
            <person name="Mascher T."/>
            <person name="Medema M.H."/>
            <person name="Devos D.P."/>
            <person name="Kaster A.-K."/>
            <person name="Ovreas L."/>
            <person name="Rohde M."/>
            <person name="Galperin M.Y."/>
            <person name="Jogler C."/>
        </authorList>
    </citation>
    <scope>NUCLEOTIDE SEQUENCE [LARGE SCALE GENOMIC DNA]</scope>
    <source>
        <strain evidence="5 6">LF1</strain>
    </source>
</reference>
<dbReference type="Gene3D" id="3.40.50.1000">
    <property type="entry name" value="HAD superfamily/HAD-like"/>
    <property type="match status" value="1"/>
</dbReference>
<gene>
    <name evidence="5" type="primary">gph_1</name>
    <name evidence="5" type="ORF">LF1_00970</name>
</gene>
<name>A0A5B1CD01_9BACT</name>
<evidence type="ECO:0000256" key="2">
    <source>
        <dbReference type="ARBA" id="ARBA00004818"/>
    </source>
</evidence>
<dbReference type="GO" id="GO:0006281">
    <property type="term" value="P:DNA repair"/>
    <property type="evidence" value="ECO:0007669"/>
    <property type="project" value="TreeGrafter"/>
</dbReference>
<proteinExistence type="inferred from homology"/>
<dbReference type="EMBL" id="VRLW01000001">
    <property type="protein sequence ID" value="KAA1257609.1"/>
    <property type="molecule type" value="Genomic_DNA"/>
</dbReference>
<dbReference type="InterPro" id="IPR023198">
    <property type="entry name" value="PGP-like_dom2"/>
</dbReference>
<dbReference type="GO" id="GO:0005829">
    <property type="term" value="C:cytosol"/>
    <property type="evidence" value="ECO:0007669"/>
    <property type="project" value="TreeGrafter"/>
</dbReference>